<dbReference type="EMBL" id="JAGPXF010000003">
    <property type="protein sequence ID" value="KAH7252708.1"/>
    <property type="molecule type" value="Genomic_DNA"/>
</dbReference>
<sequence>MSSPPTSDVGFVQQGQVDWVAFGKTIVPLSIDVLARLQGAGVQPITYAGALQLTTSFSLPERGQQRLWDVINRLKCYNSASNLLYFGFGHRSFFRILTETVSGLKCIALCSCVAETHSETVAARILSALWHELGYPEDFEPSIPQFRALIKACGGALASSPFPEIINRMFPSMRGWKSDDRCSEPKDVAKALTGLFDISMGRKKSIAIVGGGDGAFIAAIAYWIFNLSIYVEDCEGNTVFSSSVTNLPVQPGSAQVYVRFADLEQSHGIAISQSTYLLNDPRDLLHFTPNEQLLHIRRRVPWDRCLEDTFGNAFNDFMKLRTAVWKILGSFARISMALAEGEADVGDYSRKYFFEFSEASYGQGFINSVLILLPELAGPDMRNRMQSVLSLSFSEAQSYLEESVLTFQCSCSCFQCGRDIEGTPICFPVLAATLVDLIVTVSALQFEAE</sequence>
<organism evidence="1 2">
    <name type="scientific">Fusarium tricinctum</name>
    <dbReference type="NCBI Taxonomy" id="61284"/>
    <lineage>
        <taxon>Eukaryota</taxon>
        <taxon>Fungi</taxon>
        <taxon>Dikarya</taxon>
        <taxon>Ascomycota</taxon>
        <taxon>Pezizomycotina</taxon>
        <taxon>Sordariomycetes</taxon>
        <taxon>Hypocreomycetidae</taxon>
        <taxon>Hypocreales</taxon>
        <taxon>Nectriaceae</taxon>
        <taxon>Fusarium</taxon>
        <taxon>Fusarium tricinctum species complex</taxon>
    </lineage>
</organism>
<reference evidence="1" key="1">
    <citation type="journal article" date="2021" name="Nat. Commun.">
        <title>Genetic determinants of endophytism in the Arabidopsis root mycobiome.</title>
        <authorList>
            <person name="Mesny F."/>
            <person name="Miyauchi S."/>
            <person name="Thiergart T."/>
            <person name="Pickel B."/>
            <person name="Atanasova L."/>
            <person name="Karlsson M."/>
            <person name="Huettel B."/>
            <person name="Barry K.W."/>
            <person name="Haridas S."/>
            <person name="Chen C."/>
            <person name="Bauer D."/>
            <person name="Andreopoulos W."/>
            <person name="Pangilinan J."/>
            <person name="LaButti K."/>
            <person name="Riley R."/>
            <person name="Lipzen A."/>
            <person name="Clum A."/>
            <person name="Drula E."/>
            <person name="Henrissat B."/>
            <person name="Kohler A."/>
            <person name="Grigoriev I.V."/>
            <person name="Martin F.M."/>
            <person name="Hacquard S."/>
        </authorList>
    </citation>
    <scope>NUCLEOTIDE SEQUENCE</scope>
    <source>
        <strain evidence="1">MPI-SDFR-AT-0068</strain>
    </source>
</reference>
<accession>A0A8K0WFJ8</accession>
<keyword evidence="2" id="KW-1185">Reference proteome</keyword>
<name>A0A8K0WFJ8_9HYPO</name>
<evidence type="ECO:0000313" key="2">
    <source>
        <dbReference type="Proteomes" id="UP000813427"/>
    </source>
</evidence>
<gene>
    <name evidence="1" type="ORF">BKA59DRAFT_395626</name>
</gene>
<evidence type="ECO:0000313" key="1">
    <source>
        <dbReference type="EMBL" id="KAH7252708.1"/>
    </source>
</evidence>
<dbReference type="OrthoDB" id="3344043at2759"/>
<feature type="non-terminal residue" evidence="1">
    <location>
        <position position="449"/>
    </location>
</feature>
<comment type="caution">
    <text evidence="1">The sequence shown here is derived from an EMBL/GenBank/DDBJ whole genome shotgun (WGS) entry which is preliminary data.</text>
</comment>
<protein>
    <submittedName>
        <fullName evidence="1">Uncharacterized protein</fullName>
    </submittedName>
</protein>
<dbReference type="Proteomes" id="UP000813427">
    <property type="component" value="Unassembled WGS sequence"/>
</dbReference>
<dbReference type="AlphaFoldDB" id="A0A8K0WFJ8"/>
<proteinExistence type="predicted"/>